<evidence type="ECO:0000256" key="8">
    <source>
        <dbReference type="ARBA" id="ARBA00023125"/>
    </source>
</evidence>
<evidence type="ECO:0000256" key="1">
    <source>
        <dbReference type="ARBA" id="ARBA00022722"/>
    </source>
</evidence>
<dbReference type="PANTHER" id="PTHR11070:SF48">
    <property type="entry name" value="ATP-DEPENDENT HELICASE_NUCLEASE SUBUNIT A"/>
    <property type="match status" value="1"/>
</dbReference>
<proteinExistence type="predicted"/>
<keyword evidence="18" id="KW-1185">Reference proteome</keyword>
<keyword evidence="1" id="KW-0540">Nuclease</keyword>
<dbReference type="InterPro" id="IPR038726">
    <property type="entry name" value="PDDEXK_AddAB-type"/>
</dbReference>
<evidence type="ECO:0000256" key="4">
    <source>
        <dbReference type="ARBA" id="ARBA00022801"/>
    </source>
</evidence>
<dbReference type="PANTHER" id="PTHR11070">
    <property type="entry name" value="UVRD / RECB / PCRA DNA HELICASE FAMILY MEMBER"/>
    <property type="match status" value="1"/>
</dbReference>
<feature type="domain" description="UvrD-like helicase C-terminal" evidence="16">
    <location>
        <begin position="447"/>
        <end position="753"/>
    </location>
</feature>
<evidence type="ECO:0000313" key="17">
    <source>
        <dbReference type="EMBL" id="TWT61896.1"/>
    </source>
</evidence>
<dbReference type="InterPro" id="IPR014016">
    <property type="entry name" value="UvrD-like_ATP-bd"/>
</dbReference>
<dbReference type="GO" id="GO:0033202">
    <property type="term" value="C:DNA helicase complex"/>
    <property type="evidence" value="ECO:0007669"/>
    <property type="project" value="TreeGrafter"/>
</dbReference>
<dbReference type="Gene3D" id="3.40.50.300">
    <property type="entry name" value="P-loop containing nucleotide triphosphate hydrolases"/>
    <property type="match status" value="4"/>
</dbReference>
<dbReference type="Pfam" id="PF12705">
    <property type="entry name" value="PDDEXK_1"/>
    <property type="match status" value="1"/>
</dbReference>
<keyword evidence="5 14" id="KW-0347">Helicase</keyword>
<evidence type="ECO:0000256" key="3">
    <source>
        <dbReference type="ARBA" id="ARBA00022763"/>
    </source>
</evidence>
<dbReference type="GO" id="GO:0004527">
    <property type="term" value="F:exonuclease activity"/>
    <property type="evidence" value="ECO:0007669"/>
    <property type="project" value="UniProtKB-KW"/>
</dbReference>
<keyword evidence="3" id="KW-0227">DNA damage</keyword>
<dbReference type="PROSITE" id="PS51198">
    <property type="entry name" value="UVRD_HELICASE_ATP_BIND"/>
    <property type="match status" value="1"/>
</dbReference>
<dbReference type="GO" id="GO:0016887">
    <property type="term" value="F:ATP hydrolysis activity"/>
    <property type="evidence" value="ECO:0007669"/>
    <property type="project" value="RHEA"/>
</dbReference>
<dbReference type="InterPro" id="IPR011604">
    <property type="entry name" value="PDDEXK-like_dom_sf"/>
</dbReference>
<keyword evidence="4 14" id="KW-0378">Hydrolase</keyword>
<evidence type="ECO:0000256" key="9">
    <source>
        <dbReference type="ARBA" id="ARBA00023204"/>
    </source>
</evidence>
<dbReference type="InterPro" id="IPR014017">
    <property type="entry name" value="DNA_helicase_UvrD-like_C"/>
</dbReference>
<dbReference type="GO" id="GO:0000725">
    <property type="term" value="P:recombinational repair"/>
    <property type="evidence" value="ECO:0007669"/>
    <property type="project" value="TreeGrafter"/>
</dbReference>
<feature type="domain" description="UvrD-like helicase ATP-binding" evidence="15">
    <location>
        <begin position="1"/>
        <end position="446"/>
    </location>
</feature>
<keyword evidence="9" id="KW-0234">DNA repair</keyword>
<protein>
    <recommendedName>
        <fullName evidence="12">DNA 3'-5' helicase</fullName>
        <ecNumber evidence="12">5.6.2.4</ecNumber>
    </recommendedName>
</protein>
<dbReference type="EMBL" id="SJPG01000001">
    <property type="protein sequence ID" value="TWT61896.1"/>
    <property type="molecule type" value="Genomic_DNA"/>
</dbReference>
<keyword evidence="7 14" id="KW-0067">ATP-binding</keyword>
<dbReference type="InterPro" id="IPR000212">
    <property type="entry name" value="DNA_helicase_UvrD/REP"/>
</dbReference>
<dbReference type="Pfam" id="PF13361">
    <property type="entry name" value="UvrD_C"/>
    <property type="match status" value="1"/>
</dbReference>
<name>A0A5C5XFK8_9PLAN</name>
<evidence type="ECO:0000256" key="14">
    <source>
        <dbReference type="PROSITE-ProRule" id="PRU00560"/>
    </source>
</evidence>
<dbReference type="GO" id="GO:0005829">
    <property type="term" value="C:cytosol"/>
    <property type="evidence" value="ECO:0007669"/>
    <property type="project" value="TreeGrafter"/>
</dbReference>
<dbReference type="InterPro" id="IPR027417">
    <property type="entry name" value="P-loop_NTPase"/>
</dbReference>
<dbReference type="EC" id="5.6.2.4" evidence="12"/>
<evidence type="ECO:0000259" key="15">
    <source>
        <dbReference type="PROSITE" id="PS51198"/>
    </source>
</evidence>
<sequence length="1156" mass="131489">MPYTTQQAAAIETRNVSIALAAGAGCGKTFVLTQRYVAELLRNPSTEMLDRLMAITFTDRAAREMRDRIRARILEELQQCDETDVPAWQEILRDLESARIQTIHAFCTSTLRRYSTELGIDPEFSVLDAPTASSLLAETVETQLEKFLRERNPDASNLVLRFGLEGTLRILQSLIEQRFQLREALAVANDAEELAEVWQRYHQSEFLPCKMQELAESRELNELYSLLLTEEPTAPKMQERRAILLEHMGTLRRTQSLNAQDLQELRGASMIQGSTKKHWSSEEVYESAKEGLKRFRDLLDKILPLLTLDVEPIVLSAELGMQALRLTSCVVTAYQQSKLEQSALDFDDLLLTMRDLIQDNESVRKSLQNSTHFLLLDEFQDTDPVQTEIVRAICGEQLTSGGLFLVGDVKQSIYRFRRADPAVFRALRGEIPVQGQMSLTKNFRSQQGVLDFVNYLFEPAMPDEYDALSAFDETTYPPKEKIEFLWADDPEREIKNVKEKRELEAEWIAARIQQLLDDPTPRIREKDADGEIRLRPMRPGDVTILFRAFSNLSVYEDALRRLGIEYYVVGGRAFFAQQEIFDLVNLCRFLDDISDEVALVGILRSPMFSWTDETLFHFAHGSVGLWNRLQDHSLSDWVESDQKSCVDRARSILQELISLKNRIGIGPLLRHAVSATAYDAALMTEFLPERKVANLHKLLKMADQFDQIGLLGLSEFSDRLLESITEEAKEEMAATHAETGNVVRLMTVHQSKGLEFPVVFVADVNRQRSSGSSSAVLHTRLGPLLSLPLIKGEKPENPAMMMYRDSERIEDEAEAIRLFYVATTRAADYLVLSAYWHPDESITGPWMSLLSERFDLSTGLPKLDPISGQMQQPGIELNRIPQIHIVHDKPKRTQEKSQPRKLKLSDWSQKLSTAEPIAPPAIALPLPISKGIQDRYSVSEIEAVDAMLRQSHVHKSSFTTSNDKDRLNLRDSELLGHLLHAALENVKFDQTESAEKLIDTAAEQFAETFPESIRKTAIERMSFTLKADFIQELRSARKLYREAEFLIKWTLHESSQVTSISGTIDCLLQDEAGLWHIIDYKTGAVPAKQEDVLEKFGIQMTLYALAIKSMTGQLPSSIRILQLADTIRTFAIDLNQEIVSQFRNRVDQAILERRDH</sequence>
<dbReference type="AlphaFoldDB" id="A0A5C5XFK8"/>
<keyword evidence="8" id="KW-0238">DNA-binding</keyword>
<accession>A0A5C5XFK8</accession>
<feature type="binding site" evidence="14">
    <location>
        <begin position="22"/>
        <end position="29"/>
    </location>
    <ligand>
        <name>ATP</name>
        <dbReference type="ChEBI" id="CHEBI:30616"/>
    </ligand>
</feature>
<gene>
    <name evidence="17" type="primary">addA</name>
    <name evidence="17" type="ORF">Pan54_26330</name>
</gene>
<dbReference type="Proteomes" id="UP000316095">
    <property type="component" value="Unassembled WGS sequence"/>
</dbReference>
<evidence type="ECO:0000256" key="11">
    <source>
        <dbReference type="ARBA" id="ARBA00034617"/>
    </source>
</evidence>
<keyword evidence="10" id="KW-0413">Isomerase</keyword>
<comment type="catalytic activity">
    <reaction evidence="13">
        <text>ATP + H2O = ADP + phosphate + H(+)</text>
        <dbReference type="Rhea" id="RHEA:13065"/>
        <dbReference type="ChEBI" id="CHEBI:15377"/>
        <dbReference type="ChEBI" id="CHEBI:15378"/>
        <dbReference type="ChEBI" id="CHEBI:30616"/>
        <dbReference type="ChEBI" id="CHEBI:43474"/>
        <dbReference type="ChEBI" id="CHEBI:456216"/>
        <dbReference type="EC" id="5.6.2.4"/>
    </reaction>
</comment>
<dbReference type="GO" id="GO:0005524">
    <property type="term" value="F:ATP binding"/>
    <property type="evidence" value="ECO:0007669"/>
    <property type="project" value="UniProtKB-UniRule"/>
</dbReference>
<evidence type="ECO:0000256" key="13">
    <source>
        <dbReference type="ARBA" id="ARBA00048988"/>
    </source>
</evidence>
<evidence type="ECO:0000256" key="7">
    <source>
        <dbReference type="ARBA" id="ARBA00022840"/>
    </source>
</evidence>
<keyword evidence="6" id="KW-0269">Exonuclease</keyword>
<dbReference type="SUPFAM" id="SSF52980">
    <property type="entry name" value="Restriction endonuclease-like"/>
    <property type="match status" value="1"/>
</dbReference>
<keyword evidence="2 14" id="KW-0547">Nucleotide-binding</keyword>
<dbReference type="Gene3D" id="3.90.320.10">
    <property type="match status" value="1"/>
</dbReference>
<comment type="catalytic activity">
    <reaction evidence="11">
        <text>Couples ATP hydrolysis with the unwinding of duplex DNA by translocating in the 3'-5' direction.</text>
        <dbReference type="EC" id="5.6.2.4"/>
    </reaction>
</comment>
<evidence type="ECO:0000256" key="5">
    <source>
        <dbReference type="ARBA" id="ARBA00022806"/>
    </source>
</evidence>
<dbReference type="Pfam" id="PF00580">
    <property type="entry name" value="UvrD-helicase"/>
    <property type="match status" value="1"/>
</dbReference>
<evidence type="ECO:0000256" key="12">
    <source>
        <dbReference type="ARBA" id="ARBA00034808"/>
    </source>
</evidence>
<dbReference type="OrthoDB" id="9810135at2"/>
<dbReference type="GO" id="GO:0003677">
    <property type="term" value="F:DNA binding"/>
    <property type="evidence" value="ECO:0007669"/>
    <property type="project" value="UniProtKB-KW"/>
</dbReference>
<organism evidence="17 18">
    <name type="scientific">Rubinisphaera italica</name>
    <dbReference type="NCBI Taxonomy" id="2527969"/>
    <lineage>
        <taxon>Bacteria</taxon>
        <taxon>Pseudomonadati</taxon>
        <taxon>Planctomycetota</taxon>
        <taxon>Planctomycetia</taxon>
        <taxon>Planctomycetales</taxon>
        <taxon>Planctomycetaceae</taxon>
        <taxon>Rubinisphaera</taxon>
    </lineage>
</organism>
<evidence type="ECO:0000259" key="16">
    <source>
        <dbReference type="PROSITE" id="PS51217"/>
    </source>
</evidence>
<dbReference type="GO" id="GO:0043138">
    <property type="term" value="F:3'-5' DNA helicase activity"/>
    <property type="evidence" value="ECO:0007669"/>
    <property type="project" value="UniProtKB-EC"/>
</dbReference>
<evidence type="ECO:0000256" key="2">
    <source>
        <dbReference type="ARBA" id="ARBA00022741"/>
    </source>
</evidence>
<evidence type="ECO:0000256" key="6">
    <source>
        <dbReference type="ARBA" id="ARBA00022839"/>
    </source>
</evidence>
<dbReference type="InterPro" id="IPR011335">
    <property type="entry name" value="Restrct_endonuc-II-like"/>
</dbReference>
<comment type="caution">
    <text evidence="17">The sequence shown here is derived from an EMBL/GenBank/DDBJ whole genome shotgun (WGS) entry which is preliminary data.</text>
</comment>
<dbReference type="PROSITE" id="PS51217">
    <property type="entry name" value="UVRD_HELICASE_CTER"/>
    <property type="match status" value="1"/>
</dbReference>
<dbReference type="SUPFAM" id="SSF52540">
    <property type="entry name" value="P-loop containing nucleoside triphosphate hydrolases"/>
    <property type="match status" value="1"/>
</dbReference>
<evidence type="ECO:0000256" key="10">
    <source>
        <dbReference type="ARBA" id="ARBA00023235"/>
    </source>
</evidence>
<dbReference type="Gene3D" id="1.10.486.10">
    <property type="entry name" value="PCRA, domain 4"/>
    <property type="match status" value="1"/>
</dbReference>
<reference evidence="17 18" key="1">
    <citation type="submission" date="2019-02" db="EMBL/GenBank/DDBJ databases">
        <title>Deep-cultivation of Planctomycetes and their phenomic and genomic characterization uncovers novel biology.</title>
        <authorList>
            <person name="Wiegand S."/>
            <person name="Jogler M."/>
            <person name="Boedeker C."/>
            <person name="Pinto D."/>
            <person name="Vollmers J."/>
            <person name="Rivas-Marin E."/>
            <person name="Kohn T."/>
            <person name="Peeters S.H."/>
            <person name="Heuer A."/>
            <person name="Rast P."/>
            <person name="Oberbeckmann S."/>
            <person name="Bunk B."/>
            <person name="Jeske O."/>
            <person name="Meyerdierks A."/>
            <person name="Storesund J.E."/>
            <person name="Kallscheuer N."/>
            <person name="Luecker S."/>
            <person name="Lage O.M."/>
            <person name="Pohl T."/>
            <person name="Merkel B.J."/>
            <person name="Hornburger P."/>
            <person name="Mueller R.-W."/>
            <person name="Bruemmer F."/>
            <person name="Labrenz M."/>
            <person name="Spormann A.M."/>
            <person name="Op Den Camp H."/>
            <person name="Overmann J."/>
            <person name="Amann R."/>
            <person name="Jetten M.S.M."/>
            <person name="Mascher T."/>
            <person name="Medema M.H."/>
            <person name="Devos D.P."/>
            <person name="Kaster A.-K."/>
            <person name="Ovreas L."/>
            <person name="Rohde M."/>
            <person name="Galperin M.Y."/>
            <person name="Jogler C."/>
        </authorList>
    </citation>
    <scope>NUCLEOTIDE SEQUENCE [LARGE SCALE GENOMIC DNA]</scope>
    <source>
        <strain evidence="17 18">Pan54</strain>
    </source>
</reference>
<evidence type="ECO:0000313" key="18">
    <source>
        <dbReference type="Proteomes" id="UP000316095"/>
    </source>
</evidence>
<dbReference type="RefSeq" id="WP_146503828.1">
    <property type="nucleotide sequence ID" value="NZ_SJPG01000001.1"/>
</dbReference>